<keyword evidence="6" id="KW-1003">Cell membrane</keyword>
<protein>
    <recommendedName>
        <fullName evidence="4">Nicotinamide riboside transporter PnuC</fullName>
    </recommendedName>
</protein>
<evidence type="ECO:0000256" key="2">
    <source>
        <dbReference type="ARBA" id="ARBA00004651"/>
    </source>
</evidence>
<comment type="similarity">
    <text evidence="3">Belongs to the nicotinamide ribonucleoside (NR) uptake permease (TC 4.B.1) family.</text>
</comment>
<evidence type="ECO:0000313" key="11">
    <source>
        <dbReference type="EMBL" id="MCE2595470.1"/>
    </source>
</evidence>
<accession>A0ABS8WB22</accession>
<sequence>MSGFEIVAVVLAIAYLVLAIKESSWCWYAAFVSTAIYTWLFWDVSLIMESLLNAYYMAMAIYGWYQWRNPAGGEQVSGRPIVRWQLQQHMQAFAVVIVLTFASGYFLTANTGAQLPYLDSFTTWASVLTTYMVAKKVLENWLYWLVINACAIYLYVDRELYLTALLFISYEVMAVIGFIRWYRHYRLQSGDASLAAA</sequence>
<comment type="caution">
    <text evidence="11">The sequence shown here is derived from an EMBL/GenBank/DDBJ whole genome shotgun (WGS) entry which is preliminary data.</text>
</comment>
<evidence type="ECO:0000256" key="4">
    <source>
        <dbReference type="ARBA" id="ARBA00017522"/>
    </source>
</evidence>
<evidence type="ECO:0000256" key="5">
    <source>
        <dbReference type="ARBA" id="ARBA00022448"/>
    </source>
</evidence>
<evidence type="ECO:0000256" key="6">
    <source>
        <dbReference type="ARBA" id="ARBA00022475"/>
    </source>
</evidence>
<feature type="transmembrane region" description="Helical" evidence="10">
    <location>
        <begin position="35"/>
        <end position="58"/>
    </location>
</feature>
<evidence type="ECO:0000256" key="8">
    <source>
        <dbReference type="ARBA" id="ARBA00022989"/>
    </source>
</evidence>
<evidence type="ECO:0000256" key="7">
    <source>
        <dbReference type="ARBA" id="ARBA00022692"/>
    </source>
</evidence>
<gene>
    <name evidence="11" type="primary">pnuC</name>
    <name evidence="11" type="ORF">K6Y31_11640</name>
</gene>
<reference evidence="11 12" key="1">
    <citation type="journal article" date="2022" name="Environ. Microbiol. Rep.">
        <title>Eco-phylogenetic analyses reveal divergent evolution of vitamin B12 metabolism in the marine bacterial family 'Psychromonadaceae'.</title>
        <authorList>
            <person name="Jin X."/>
            <person name="Yang Y."/>
            <person name="Cao H."/>
            <person name="Gao B."/>
            <person name="Zhao Z."/>
        </authorList>
    </citation>
    <scope>NUCLEOTIDE SEQUENCE [LARGE SCALE GENOMIC DNA]</scope>
    <source>
        <strain evidence="11 12">MKS20</strain>
    </source>
</reference>
<comment type="subcellular location">
    <subcellularLocation>
        <location evidence="2">Cell membrane</location>
        <topology evidence="2">Multi-pass membrane protein</topology>
    </subcellularLocation>
</comment>
<evidence type="ECO:0000256" key="9">
    <source>
        <dbReference type="ARBA" id="ARBA00023136"/>
    </source>
</evidence>
<feature type="transmembrane region" description="Helical" evidence="10">
    <location>
        <begin position="141"/>
        <end position="156"/>
    </location>
</feature>
<evidence type="ECO:0000313" key="12">
    <source>
        <dbReference type="Proteomes" id="UP001201273"/>
    </source>
</evidence>
<keyword evidence="5" id="KW-0813">Transport</keyword>
<keyword evidence="7 10" id="KW-0812">Transmembrane</keyword>
<organism evidence="11 12">
    <name type="scientific">Motilimonas cestriensis</name>
    <dbReference type="NCBI Taxonomy" id="2742685"/>
    <lineage>
        <taxon>Bacteria</taxon>
        <taxon>Pseudomonadati</taxon>
        <taxon>Pseudomonadota</taxon>
        <taxon>Gammaproteobacteria</taxon>
        <taxon>Alteromonadales</taxon>
        <taxon>Alteromonadales genera incertae sedis</taxon>
        <taxon>Motilimonas</taxon>
    </lineage>
</organism>
<dbReference type="Proteomes" id="UP001201273">
    <property type="component" value="Unassembled WGS sequence"/>
</dbReference>
<keyword evidence="9 10" id="KW-0472">Membrane</keyword>
<evidence type="ECO:0000256" key="3">
    <source>
        <dbReference type="ARBA" id="ARBA00006669"/>
    </source>
</evidence>
<dbReference type="InterPro" id="IPR006419">
    <property type="entry name" value="NMN_transpt_PnuC"/>
</dbReference>
<keyword evidence="8 10" id="KW-1133">Transmembrane helix</keyword>
<proteinExistence type="inferred from homology"/>
<feature type="transmembrane region" description="Helical" evidence="10">
    <location>
        <begin position="162"/>
        <end position="182"/>
    </location>
</feature>
<dbReference type="NCBIfam" id="TIGR01528">
    <property type="entry name" value="NMN_trans_PnuC"/>
    <property type="match status" value="1"/>
</dbReference>
<comment type="function">
    <text evidence="1">Required for nicotinamide riboside transport across the inner membrane.</text>
</comment>
<feature type="transmembrane region" description="Helical" evidence="10">
    <location>
        <begin position="92"/>
        <end position="109"/>
    </location>
</feature>
<keyword evidence="12" id="KW-1185">Reference proteome</keyword>
<evidence type="ECO:0000256" key="10">
    <source>
        <dbReference type="SAM" id="Phobius"/>
    </source>
</evidence>
<dbReference type="PANTHER" id="PTHR36122">
    <property type="entry name" value="NICOTINAMIDE RIBOSIDE TRANSPORTER PNUC"/>
    <property type="match status" value="1"/>
</dbReference>
<dbReference type="EMBL" id="JAIMJA010000011">
    <property type="protein sequence ID" value="MCE2595470.1"/>
    <property type="molecule type" value="Genomic_DNA"/>
</dbReference>
<name>A0ABS8WB22_9GAMM</name>
<dbReference type="Pfam" id="PF04973">
    <property type="entry name" value="NMN_transporter"/>
    <property type="match status" value="1"/>
</dbReference>
<dbReference type="PANTHER" id="PTHR36122:SF2">
    <property type="entry name" value="NICOTINAMIDE RIBOSIDE TRANSPORTER PNUC"/>
    <property type="match status" value="1"/>
</dbReference>
<evidence type="ECO:0000256" key="1">
    <source>
        <dbReference type="ARBA" id="ARBA00002672"/>
    </source>
</evidence>